<evidence type="ECO:0000313" key="1">
    <source>
        <dbReference type="EMBL" id="OCK87732.1"/>
    </source>
</evidence>
<dbReference type="EMBL" id="KV748255">
    <property type="protein sequence ID" value="OCK87732.1"/>
    <property type="molecule type" value="Genomic_DNA"/>
</dbReference>
<gene>
    <name evidence="1" type="ORF">K441DRAFT_670207</name>
</gene>
<accession>A0ACC8EN45</accession>
<organism evidence="1 2">
    <name type="scientific">Cenococcum geophilum 1.58</name>
    <dbReference type="NCBI Taxonomy" id="794803"/>
    <lineage>
        <taxon>Eukaryota</taxon>
        <taxon>Fungi</taxon>
        <taxon>Dikarya</taxon>
        <taxon>Ascomycota</taxon>
        <taxon>Pezizomycotina</taxon>
        <taxon>Dothideomycetes</taxon>
        <taxon>Pleosporomycetidae</taxon>
        <taxon>Gloniales</taxon>
        <taxon>Gloniaceae</taxon>
        <taxon>Cenococcum</taxon>
    </lineage>
</organism>
<keyword evidence="2" id="KW-1185">Reference proteome</keyword>
<proteinExistence type="predicted"/>
<evidence type="ECO:0000313" key="2">
    <source>
        <dbReference type="Proteomes" id="UP000250078"/>
    </source>
</evidence>
<name>A0ACC8EN45_9PEZI</name>
<dbReference type="Proteomes" id="UP000250078">
    <property type="component" value="Unassembled WGS sequence"/>
</dbReference>
<reference evidence="1 2" key="1">
    <citation type="journal article" date="2016" name="Nat. Commun.">
        <title>Ectomycorrhizal ecology is imprinted in the genome of the dominant symbiotic fungus Cenococcum geophilum.</title>
        <authorList>
            <consortium name="DOE Joint Genome Institute"/>
            <person name="Peter M."/>
            <person name="Kohler A."/>
            <person name="Ohm R.A."/>
            <person name="Kuo A."/>
            <person name="Krutzmann J."/>
            <person name="Morin E."/>
            <person name="Arend M."/>
            <person name="Barry K.W."/>
            <person name="Binder M."/>
            <person name="Choi C."/>
            <person name="Clum A."/>
            <person name="Copeland A."/>
            <person name="Grisel N."/>
            <person name="Haridas S."/>
            <person name="Kipfer T."/>
            <person name="LaButti K."/>
            <person name="Lindquist E."/>
            <person name="Lipzen A."/>
            <person name="Maire R."/>
            <person name="Meier B."/>
            <person name="Mihaltcheva S."/>
            <person name="Molinier V."/>
            <person name="Murat C."/>
            <person name="Poggeler S."/>
            <person name="Quandt C.A."/>
            <person name="Sperisen C."/>
            <person name="Tritt A."/>
            <person name="Tisserant E."/>
            <person name="Crous P.W."/>
            <person name="Henrissat B."/>
            <person name="Nehls U."/>
            <person name="Egli S."/>
            <person name="Spatafora J.W."/>
            <person name="Grigoriev I.V."/>
            <person name="Martin F.M."/>
        </authorList>
    </citation>
    <scope>NUCLEOTIDE SEQUENCE [LARGE SCALE GENOMIC DNA]</scope>
    <source>
        <strain evidence="1 2">1.58</strain>
    </source>
</reference>
<protein>
    <submittedName>
        <fullName evidence="1">Uncharacterized protein</fullName>
    </submittedName>
</protein>
<sequence>MAVVTKRIPVKTHKASPTCLADGPAENGALFWLGVSVAIAGITTAVNVAGKYEEFGDAIEAVPALELGTELNKTIEVITLLASDAEDSAGPSQLVPSELGTVMR</sequence>